<dbReference type="GO" id="GO:0032456">
    <property type="term" value="P:endocytic recycling"/>
    <property type="evidence" value="ECO:0007669"/>
    <property type="project" value="TreeGrafter"/>
</dbReference>
<dbReference type="PANTHER" id="PTHR15954">
    <property type="entry name" value="VACUOLAR PROTEIN SORTING-ASSOCIATED PROTEIN 51 HOMOLOG"/>
    <property type="match status" value="1"/>
</dbReference>
<dbReference type="OrthoDB" id="203678at2759"/>
<feature type="compositionally biased region" description="Basic and acidic residues" evidence="2">
    <location>
        <begin position="523"/>
        <end position="532"/>
    </location>
</feature>
<dbReference type="GO" id="GO:0042147">
    <property type="term" value="P:retrograde transport, endosome to Golgi"/>
    <property type="evidence" value="ECO:0007669"/>
    <property type="project" value="TreeGrafter"/>
</dbReference>
<dbReference type="InterPro" id="IPR014812">
    <property type="entry name" value="Vps51"/>
</dbReference>
<dbReference type="EMBL" id="KV784354">
    <property type="protein sequence ID" value="OEU21049.1"/>
    <property type="molecule type" value="Genomic_DNA"/>
</dbReference>
<organism evidence="3 4">
    <name type="scientific">Fragilariopsis cylindrus CCMP1102</name>
    <dbReference type="NCBI Taxonomy" id="635003"/>
    <lineage>
        <taxon>Eukaryota</taxon>
        <taxon>Sar</taxon>
        <taxon>Stramenopiles</taxon>
        <taxon>Ochrophyta</taxon>
        <taxon>Bacillariophyta</taxon>
        <taxon>Bacillariophyceae</taxon>
        <taxon>Bacillariophycidae</taxon>
        <taxon>Bacillariales</taxon>
        <taxon>Bacillariaceae</taxon>
        <taxon>Fragilariopsis</taxon>
    </lineage>
</organism>
<feature type="region of interest" description="Disordered" evidence="2">
    <location>
        <begin position="1"/>
        <end position="21"/>
    </location>
</feature>
<gene>
    <name evidence="3" type="ORF">FRACYDRAFT_234677</name>
</gene>
<feature type="compositionally biased region" description="Polar residues" evidence="2">
    <location>
        <begin position="499"/>
        <end position="510"/>
    </location>
</feature>
<feature type="region of interest" description="Disordered" evidence="2">
    <location>
        <begin position="61"/>
        <end position="87"/>
    </location>
</feature>
<dbReference type="InParanoid" id="A0A1E7FSB1"/>
<feature type="region of interest" description="Disordered" evidence="2">
    <location>
        <begin position="496"/>
        <end position="544"/>
    </location>
</feature>
<evidence type="ECO:0000313" key="3">
    <source>
        <dbReference type="EMBL" id="OEU21049.1"/>
    </source>
</evidence>
<accession>A0A1E7FSB1</accession>
<dbReference type="GO" id="GO:0000938">
    <property type="term" value="C:GARP complex"/>
    <property type="evidence" value="ECO:0007669"/>
    <property type="project" value="TreeGrafter"/>
</dbReference>
<evidence type="ECO:0000313" key="4">
    <source>
        <dbReference type="Proteomes" id="UP000095751"/>
    </source>
</evidence>
<dbReference type="GO" id="GO:0048193">
    <property type="term" value="P:Golgi vesicle transport"/>
    <property type="evidence" value="ECO:0007669"/>
    <property type="project" value="TreeGrafter"/>
</dbReference>
<keyword evidence="4" id="KW-1185">Reference proteome</keyword>
<sequence>MNVNDDDSFSSDSDDEFLTLRGDGKDVDREALVRKKLLESFYDDFDGNGNVSRRSIARRRTRHRLSRGSVPRIPAGDDDNTDDLDSTHFDATKHTERYVLHSNVHPLLEEEEMLACQVRTLDSSMQTLVYENYSRFIEATDAVRNIGVNVQCNAGNLKKLSASVIVAGETARDIETNCGKLRDSVVEKLRTKRLLQRLESLLKLPKTLSENIDAGRYRWATKSYLTAYAILNKQSDGFESLQRIEEECYIIMEVLLQGVKNKLIHWSGNPITGEEEEVLVNDYDDDGDHDHDKNMENRDLTILSASRSSLSMDDPPDPPETVADIFECAGTPVLILNHQKQHLWSKLKNPNKANTSPTSAAGRRASQVDFKTGLSAEQCQEMSLDACLRLLERFLDTHHIELQEAMFASSSSVDNIPNDNTASDDGGGGGGNRLIPTNVLDSILEASALYSVTFPTENGHCSERLTQFVSAAFYAFLQHVRGALLEQSTQTAYPKDLQKSISNGGDSTNLIDGGNSIRSLAGTREDSHKDNANVDDDDEGQDSEDKAYEHVANATALLLESVQQFSSGLALPEVAIDEDLASSLVDQTLELSEAMVRRRVDQKFFVLRFRVIENCLAPFCRNALFREPTSTNVNIIEKEESVRERIDRVVQMASIALSDSSQLVDDTVRSILSNNSNATPTLKTAVEQSTARFAVWLAAAMETLAGCESSEPKYVLDVMPEDSEDGDDIGAKAGTASTNLIYPTSLDSYANADNDLTELVENCMSELLEELDDLGTKPAKSDLSLAIAEMCRLAERSVMDDINQSIATHTGSINKHRSAQAGLFATALDGEASSDTTKNPTSMRFRLAASRVLSLYALNRGNEGAELLSSNLFELSREDVTEEEDKTGPRLGTWSLLTVVKSTAFDCANLFGGPKRAGPIPEVLEDEFASLTAARQKQAFRSSLVVDVERMFEEKVVVYPHPFENFGFQRNLVIVLALKVAFKSLREDVRLVRFTNKGYRQLLIDVEFLKFMIPHYVKDEFLSDGSNTISALESLLTQVTKNAKERCDSSAMLQDDCSEMNQARAVIRDFMATNGGEEGLVSQFTIADDGDHYED</sequence>
<comment type="similarity">
    <text evidence="1">Belongs to the VPS51 family.</text>
</comment>
<evidence type="ECO:0000256" key="2">
    <source>
        <dbReference type="SAM" id="MobiDB-lite"/>
    </source>
</evidence>
<dbReference type="Pfam" id="PF08700">
    <property type="entry name" value="VPS51_Exo84_N"/>
    <property type="match status" value="1"/>
</dbReference>
<reference evidence="3 4" key="1">
    <citation type="submission" date="2016-09" db="EMBL/GenBank/DDBJ databases">
        <title>Extensive genetic diversity and differential bi-allelic expression allows diatom success in the polar Southern Ocean.</title>
        <authorList>
            <consortium name="DOE Joint Genome Institute"/>
            <person name="Mock T."/>
            <person name="Otillar R.P."/>
            <person name="Strauss J."/>
            <person name="Dupont C."/>
            <person name="Frickenhaus S."/>
            <person name="Maumus F."/>
            <person name="Mcmullan M."/>
            <person name="Sanges R."/>
            <person name="Schmutz J."/>
            <person name="Toseland A."/>
            <person name="Valas R."/>
            <person name="Veluchamy A."/>
            <person name="Ward B.J."/>
            <person name="Allen A."/>
            <person name="Barry K."/>
            <person name="Falciatore A."/>
            <person name="Ferrante M."/>
            <person name="Fortunato A.E."/>
            <person name="Gloeckner G."/>
            <person name="Gruber A."/>
            <person name="Hipkin R."/>
            <person name="Janech M."/>
            <person name="Kroth P."/>
            <person name="Leese F."/>
            <person name="Lindquist E."/>
            <person name="Lyon B.R."/>
            <person name="Martin J."/>
            <person name="Mayer C."/>
            <person name="Parker M."/>
            <person name="Quesneville H."/>
            <person name="Raymond J."/>
            <person name="Uhlig C."/>
            <person name="Valentin K.U."/>
            <person name="Worden A.Z."/>
            <person name="Armbrust E.V."/>
            <person name="Bowler C."/>
            <person name="Green B."/>
            <person name="Moulton V."/>
            <person name="Van Oosterhout C."/>
            <person name="Grigoriev I."/>
        </authorList>
    </citation>
    <scope>NUCLEOTIDE SEQUENCE [LARGE SCALE GENOMIC DNA]</scope>
    <source>
        <strain evidence="3 4">CCMP1102</strain>
    </source>
</reference>
<dbReference type="GO" id="GO:0007041">
    <property type="term" value="P:lysosomal transport"/>
    <property type="evidence" value="ECO:0007669"/>
    <property type="project" value="TreeGrafter"/>
</dbReference>
<dbReference type="PANTHER" id="PTHR15954:SF4">
    <property type="entry name" value="VACUOLAR PROTEIN SORTING-ASSOCIATED PROTEIN 51 HOMOLOG"/>
    <property type="match status" value="1"/>
</dbReference>
<feature type="region of interest" description="Disordered" evidence="2">
    <location>
        <begin position="411"/>
        <end position="433"/>
    </location>
</feature>
<feature type="compositionally biased region" description="Acidic residues" evidence="2">
    <location>
        <begin position="533"/>
        <end position="542"/>
    </location>
</feature>
<protein>
    <submittedName>
        <fullName evidence="3">Uncharacterized protein</fullName>
    </submittedName>
</protein>
<dbReference type="GO" id="GO:0007030">
    <property type="term" value="P:Golgi organization"/>
    <property type="evidence" value="ECO:0007669"/>
    <property type="project" value="TreeGrafter"/>
</dbReference>
<feature type="compositionally biased region" description="Polar residues" evidence="2">
    <location>
        <begin position="411"/>
        <end position="423"/>
    </location>
</feature>
<evidence type="ECO:0000256" key="1">
    <source>
        <dbReference type="ARBA" id="ARBA00006080"/>
    </source>
</evidence>
<dbReference type="GO" id="GO:0016020">
    <property type="term" value="C:membrane"/>
    <property type="evidence" value="ECO:0007669"/>
    <property type="project" value="TreeGrafter"/>
</dbReference>
<dbReference type="GO" id="GO:1990745">
    <property type="term" value="C:EARP complex"/>
    <property type="evidence" value="ECO:0007669"/>
    <property type="project" value="TreeGrafter"/>
</dbReference>
<dbReference type="GO" id="GO:0005829">
    <property type="term" value="C:cytosol"/>
    <property type="evidence" value="ECO:0007669"/>
    <property type="project" value="GOC"/>
</dbReference>
<name>A0A1E7FSB1_9STRA</name>
<dbReference type="AlphaFoldDB" id="A0A1E7FSB1"/>
<dbReference type="Proteomes" id="UP000095751">
    <property type="component" value="Unassembled WGS sequence"/>
</dbReference>
<feature type="compositionally biased region" description="Acidic residues" evidence="2">
    <location>
        <begin position="1"/>
        <end position="17"/>
    </location>
</feature>
<proteinExistence type="inferred from homology"/>
<dbReference type="KEGG" id="fcy:FRACYDRAFT_234677"/>